<organism evidence="2 3">
    <name type="scientific">Actinocorallia libanotica</name>
    <dbReference type="NCBI Taxonomy" id="46162"/>
    <lineage>
        <taxon>Bacteria</taxon>
        <taxon>Bacillati</taxon>
        <taxon>Actinomycetota</taxon>
        <taxon>Actinomycetes</taxon>
        <taxon>Streptosporangiales</taxon>
        <taxon>Thermomonosporaceae</taxon>
        <taxon>Actinocorallia</taxon>
    </lineage>
</organism>
<feature type="transmembrane region" description="Helical" evidence="1">
    <location>
        <begin position="34"/>
        <end position="54"/>
    </location>
</feature>
<gene>
    <name evidence="2" type="ORF">GCM10009550_49510</name>
</gene>
<keyword evidence="1" id="KW-1133">Transmembrane helix</keyword>
<dbReference type="Proteomes" id="UP001500665">
    <property type="component" value="Unassembled WGS sequence"/>
</dbReference>
<keyword evidence="1" id="KW-0812">Transmembrane</keyword>
<proteinExistence type="predicted"/>
<keyword evidence="3" id="KW-1185">Reference proteome</keyword>
<feature type="transmembrane region" description="Helical" evidence="1">
    <location>
        <begin position="7"/>
        <end position="28"/>
    </location>
</feature>
<evidence type="ECO:0000313" key="3">
    <source>
        <dbReference type="Proteomes" id="UP001500665"/>
    </source>
</evidence>
<comment type="caution">
    <text evidence="2">The sequence shown here is derived from an EMBL/GenBank/DDBJ whole genome shotgun (WGS) entry which is preliminary data.</text>
</comment>
<protein>
    <submittedName>
        <fullName evidence="2">Uncharacterized protein</fullName>
    </submittedName>
</protein>
<name>A0ABN1RLL4_9ACTN</name>
<dbReference type="EMBL" id="BAAAHH010000022">
    <property type="protein sequence ID" value="GAA0959547.1"/>
    <property type="molecule type" value="Genomic_DNA"/>
</dbReference>
<evidence type="ECO:0000256" key="1">
    <source>
        <dbReference type="SAM" id="Phobius"/>
    </source>
</evidence>
<sequence>MGRSRTDWGALAAGVLFLAVAGLFLYTVVSGDEVLPFGYQVAAFAAAFVLVLLLRSLSGRPRA</sequence>
<dbReference type="RefSeq" id="WP_344243329.1">
    <property type="nucleotide sequence ID" value="NZ_BAAAHH010000022.1"/>
</dbReference>
<evidence type="ECO:0000313" key="2">
    <source>
        <dbReference type="EMBL" id="GAA0959547.1"/>
    </source>
</evidence>
<accession>A0ABN1RLL4</accession>
<keyword evidence="1" id="KW-0472">Membrane</keyword>
<reference evidence="2 3" key="1">
    <citation type="journal article" date="2019" name="Int. J. Syst. Evol. Microbiol.">
        <title>The Global Catalogue of Microorganisms (GCM) 10K type strain sequencing project: providing services to taxonomists for standard genome sequencing and annotation.</title>
        <authorList>
            <consortium name="The Broad Institute Genomics Platform"/>
            <consortium name="The Broad Institute Genome Sequencing Center for Infectious Disease"/>
            <person name="Wu L."/>
            <person name="Ma J."/>
        </authorList>
    </citation>
    <scope>NUCLEOTIDE SEQUENCE [LARGE SCALE GENOMIC DNA]</scope>
    <source>
        <strain evidence="2 3">JCM 10696</strain>
    </source>
</reference>